<sequence length="722" mass="78484">MSLPNIVEGSNRSQFANSFPADNGNSASDFSLPLQSSNPKQKSVASSSEPNPAADLTSVFEPVTLGNFQLDEHHSDHDPVFDSTSSGPLQAWESHSPLLDFNGVGNSIPSSTSIPESALEQLGRLCAETQYSMGENPTPSFPPQEVQVEGPSLADSDNPLLSQQVAVPDSSSNSLRPWDSVALSPSLDFFSISGFPPWITSAVPSRAPSPSCGSRRSSDLATRSITMSDQSLAHIFIPSSPSELQVVDQMRNILMQSLTQLRTSDPSQSSFIQSCQIPDTETLDRYQKMFFAMPNKNLPFTHESLPILENAPAFNLAILADGAMYCGDYSPGILLFEASRRLAENHLEKIGSTNVPLWLLNTLLANSVFGLPGGDEASPEVTIGSLQSLIYLASRVSEPTLPMSPLLSQEDYQWRDFICKESKKRSLLCVLVMTGLWSTAYGPIQNSAAPFFDQIELPCAEILWTSTSAEQWKGLSRTARPPEKLREVVLRLLNGSNYACSGLASLSIVVSLLVYMDELRIGASGDLSGFRAHLVTAINRWDESHSQDRRENNSINFIAFPAAAYLRVFLEVNIRSAMAAFLKHDFCAMRDFLRDGDLKKAGVEALSGLVPWASCHKNQISMVAIPLALVVSESVLEIANQPFPLTHGESSLLKHYGDALALEDQSVNPVSIWQALRNIISNGPASSPSVTLVLLTALEAYEAELEHLQAPPSPDPLPEDGH</sequence>
<feature type="region of interest" description="Disordered" evidence="7">
    <location>
        <begin position="131"/>
        <end position="158"/>
    </location>
</feature>
<dbReference type="InterPro" id="IPR051059">
    <property type="entry name" value="VerF-like"/>
</dbReference>
<dbReference type="Proteomes" id="UP000053411">
    <property type="component" value="Unassembled WGS sequence"/>
</dbReference>
<dbReference type="GO" id="GO:0005634">
    <property type="term" value="C:nucleus"/>
    <property type="evidence" value="ECO:0007669"/>
    <property type="project" value="UniProtKB-SubCell"/>
</dbReference>
<evidence type="ECO:0000256" key="5">
    <source>
        <dbReference type="ARBA" id="ARBA00022833"/>
    </source>
</evidence>
<dbReference type="EMBL" id="KN848077">
    <property type="protein sequence ID" value="KIX96488.1"/>
    <property type="molecule type" value="Genomic_DNA"/>
</dbReference>
<dbReference type="OrthoDB" id="8117402at2759"/>
<keyword evidence="3" id="KW-0677">Repeat</keyword>
<feature type="compositionally biased region" description="Polar residues" evidence="7">
    <location>
        <begin position="8"/>
        <end position="17"/>
    </location>
</feature>
<dbReference type="GO" id="GO:0000978">
    <property type="term" value="F:RNA polymerase II cis-regulatory region sequence-specific DNA binding"/>
    <property type="evidence" value="ECO:0007669"/>
    <property type="project" value="InterPro"/>
</dbReference>
<keyword evidence="4" id="KW-0863">Zinc-finger</keyword>
<comment type="subcellular location">
    <subcellularLocation>
        <location evidence="1">Nucleus</location>
    </subcellularLocation>
</comment>
<feature type="region of interest" description="Disordered" evidence="7">
    <location>
        <begin position="1"/>
        <end position="87"/>
    </location>
</feature>
<keyword evidence="9" id="KW-1185">Reference proteome</keyword>
<dbReference type="GO" id="GO:0000785">
    <property type="term" value="C:chromatin"/>
    <property type="evidence" value="ECO:0007669"/>
    <property type="project" value="TreeGrafter"/>
</dbReference>
<evidence type="ECO:0000313" key="8">
    <source>
        <dbReference type="EMBL" id="KIX96488.1"/>
    </source>
</evidence>
<gene>
    <name evidence="8" type="ORF">Z520_07754</name>
</gene>
<dbReference type="PANTHER" id="PTHR40626">
    <property type="entry name" value="MIP31509P"/>
    <property type="match status" value="1"/>
</dbReference>
<feature type="compositionally biased region" description="Polar residues" evidence="7">
    <location>
        <begin position="23"/>
        <end position="50"/>
    </location>
</feature>
<dbReference type="STRING" id="1442371.A0A0D2KIP6"/>
<organism evidence="8 9">
    <name type="scientific">Fonsecaea multimorphosa CBS 102226</name>
    <dbReference type="NCBI Taxonomy" id="1442371"/>
    <lineage>
        <taxon>Eukaryota</taxon>
        <taxon>Fungi</taxon>
        <taxon>Dikarya</taxon>
        <taxon>Ascomycota</taxon>
        <taxon>Pezizomycotina</taxon>
        <taxon>Eurotiomycetes</taxon>
        <taxon>Chaetothyriomycetidae</taxon>
        <taxon>Chaetothyriales</taxon>
        <taxon>Herpotrichiellaceae</taxon>
        <taxon>Fonsecaea</taxon>
    </lineage>
</organism>
<name>A0A0D2KIP6_9EURO</name>
<dbReference type="AlphaFoldDB" id="A0A0D2KIP6"/>
<evidence type="ECO:0000256" key="2">
    <source>
        <dbReference type="ARBA" id="ARBA00022723"/>
    </source>
</evidence>
<proteinExistence type="predicted"/>
<accession>A0A0D2KIP6</accession>
<evidence type="ECO:0008006" key="10">
    <source>
        <dbReference type="Google" id="ProtNLM"/>
    </source>
</evidence>
<evidence type="ECO:0000256" key="7">
    <source>
        <dbReference type="SAM" id="MobiDB-lite"/>
    </source>
</evidence>
<keyword evidence="2" id="KW-0479">Metal-binding</keyword>
<dbReference type="VEuPathDB" id="FungiDB:Z520_07754"/>
<evidence type="ECO:0000313" key="9">
    <source>
        <dbReference type="Proteomes" id="UP000053411"/>
    </source>
</evidence>
<protein>
    <recommendedName>
        <fullName evidence="10">Transcription factor domain-containing protein</fullName>
    </recommendedName>
</protein>
<evidence type="ECO:0000256" key="6">
    <source>
        <dbReference type="ARBA" id="ARBA00023242"/>
    </source>
</evidence>
<dbReference type="PANTHER" id="PTHR40626:SF13">
    <property type="entry name" value="RESPIRATION FACTOR 2-RELATED"/>
    <property type="match status" value="1"/>
</dbReference>
<evidence type="ECO:0000256" key="3">
    <source>
        <dbReference type="ARBA" id="ARBA00022737"/>
    </source>
</evidence>
<evidence type="ECO:0000256" key="1">
    <source>
        <dbReference type="ARBA" id="ARBA00004123"/>
    </source>
</evidence>
<evidence type="ECO:0000256" key="4">
    <source>
        <dbReference type="ARBA" id="ARBA00022771"/>
    </source>
</evidence>
<keyword evidence="5" id="KW-0862">Zinc</keyword>
<reference evidence="8 9" key="1">
    <citation type="submission" date="2015-01" db="EMBL/GenBank/DDBJ databases">
        <title>The Genome Sequence of Fonsecaea multimorphosa CBS 102226.</title>
        <authorList>
            <consortium name="The Broad Institute Genomics Platform"/>
            <person name="Cuomo C."/>
            <person name="de Hoog S."/>
            <person name="Gorbushina A."/>
            <person name="Stielow B."/>
            <person name="Teixiera M."/>
            <person name="Abouelleil A."/>
            <person name="Chapman S.B."/>
            <person name="Priest M."/>
            <person name="Young S.K."/>
            <person name="Wortman J."/>
            <person name="Nusbaum C."/>
            <person name="Birren B."/>
        </authorList>
    </citation>
    <scope>NUCLEOTIDE SEQUENCE [LARGE SCALE GENOMIC DNA]</scope>
    <source>
        <strain evidence="8 9">CBS 102226</strain>
    </source>
</reference>
<dbReference type="GeneID" id="27713500"/>
<dbReference type="RefSeq" id="XP_016630611.1">
    <property type="nucleotide sequence ID" value="XM_016778251.1"/>
</dbReference>
<dbReference type="GO" id="GO:0000981">
    <property type="term" value="F:DNA-binding transcription factor activity, RNA polymerase II-specific"/>
    <property type="evidence" value="ECO:0007669"/>
    <property type="project" value="InterPro"/>
</dbReference>
<dbReference type="GO" id="GO:0008270">
    <property type="term" value="F:zinc ion binding"/>
    <property type="evidence" value="ECO:0007669"/>
    <property type="project" value="UniProtKB-KW"/>
</dbReference>
<keyword evidence="6" id="KW-0539">Nucleus</keyword>
<feature type="compositionally biased region" description="Basic and acidic residues" evidence="7">
    <location>
        <begin position="70"/>
        <end position="80"/>
    </location>
</feature>